<dbReference type="OrthoDB" id="1748554at2759"/>
<protein>
    <submittedName>
        <fullName evidence="2">Zf-RVT domain-containing protein</fullName>
    </submittedName>
</protein>
<sequence length="351" mass="40611">MMRLVWDILTDRTSLWVRWSKAEILKECSLWRLEPMQSHSVTWKSILNLRAQVAANLVYSVGRNSSWSLWHDPWFQNCSLISRLGSRVIYDSGLSRDATISEVILDSAWIWPEHVGQLREISIACADIPIGQHDSISWHVKGRPFSFKSAWESIRATHSGVPWAKIVWFKGVIPRHAFCFWLSFHKAHLTLDKLQNIGMVQCSQCSFGCGQQESMNHLFFECPFTKSVWSKVLEFNICPIPTACSWDSTASWALGRTKGRQFYRWMRRVGLTATIYHCWRERNNRIFKHVATPPFQVVDRIAFDVAKKAALCWNIPDTPTNRAVVENWGIDESVFITDRLLAGSRETGFRF</sequence>
<dbReference type="Pfam" id="PF13966">
    <property type="entry name" value="zf-RVT"/>
    <property type="match status" value="1"/>
</dbReference>
<dbReference type="InterPro" id="IPR026960">
    <property type="entry name" value="RVT-Znf"/>
</dbReference>
<evidence type="ECO:0000313" key="2">
    <source>
        <dbReference type="EMBL" id="GAV90439.1"/>
    </source>
</evidence>
<dbReference type="EMBL" id="BDDD01006256">
    <property type="protein sequence ID" value="GAV90439.1"/>
    <property type="molecule type" value="Genomic_DNA"/>
</dbReference>
<evidence type="ECO:0000259" key="1">
    <source>
        <dbReference type="Pfam" id="PF13966"/>
    </source>
</evidence>
<reference evidence="3" key="1">
    <citation type="submission" date="2016-04" db="EMBL/GenBank/DDBJ databases">
        <title>Cephalotus genome sequencing.</title>
        <authorList>
            <person name="Fukushima K."/>
            <person name="Hasebe M."/>
            <person name="Fang X."/>
        </authorList>
    </citation>
    <scope>NUCLEOTIDE SEQUENCE [LARGE SCALE GENOMIC DNA]</scope>
    <source>
        <strain evidence="3">cv. St1</strain>
    </source>
</reference>
<dbReference type="Proteomes" id="UP000187406">
    <property type="component" value="Unassembled WGS sequence"/>
</dbReference>
<accession>A0A1Q3DDE5</accession>
<organism evidence="2 3">
    <name type="scientific">Cephalotus follicularis</name>
    <name type="common">Albany pitcher plant</name>
    <dbReference type="NCBI Taxonomy" id="3775"/>
    <lineage>
        <taxon>Eukaryota</taxon>
        <taxon>Viridiplantae</taxon>
        <taxon>Streptophyta</taxon>
        <taxon>Embryophyta</taxon>
        <taxon>Tracheophyta</taxon>
        <taxon>Spermatophyta</taxon>
        <taxon>Magnoliopsida</taxon>
        <taxon>eudicotyledons</taxon>
        <taxon>Gunneridae</taxon>
        <taxon>Pentapetalae</taxon>
        <taxon>rosids</taxon>
        <taxon>fabids</taxon>
        <taxon>Oxalidales</taxon>
        <taxon>Cephalotaceae</taxon>
        <taxon>Cephalotus</taxon>
    </lineage>
</organism>
<dbReference type="AlphaFoldDB" id="A0A1Q3DDE5"/>
<comment type="caution">
    <text evidence="2">The sequence shown here is derived from an EMBL/GenBank/DDBJ whole genome shotgun (WGS) entry which is preliminary data.</text>
</comment>
<name>A0A1Q3DDE5_CEPFO</name>
<proteinExistence type="predicted"/>
<dbReference type="PANTHER" id="PTHR33116">
    <property type="entry name" value="REVERSE TRANSCRIPTASE ZINC-BINDING DOMAIN-CONTAINING PROTEIN-RELATED-RELATED"/>
    <property type="match status" value="1"/>
</dbReference>
<gene>
    <name evidence="2" type="ORF">CFOL_v3_33848</name>
</gene>
<dbReference type="InParanoid" id="A0A1Q3DDE5"/>
<keyword evidence="3" id="KW-1185">Reference proteome</keyword>
<feature type="domain" description="Reverse transcriptase zinc-binding" evidence="1">
    <location>
        <begin position="145"/>
        <end position="229"/>
    </location>
</feature>
<evidence type="ECO:0000313" key="3">
    <source>
        <dbReference type="Proteomes" id="UP000187406"/>
    </source>
</evidence>
<dbReference type="PANTHER" id="PTHR33116:SF78">
    <property type="entry name" value="OS12G0587133 PROTEIN"/>
    <property type="match status" value="1"/>
</dbReference>